<comment type="subcellular location">
    <subcellularLocation>
        <location evidence="1">Cell membrane</location>
        <topology evidence="1">Multi-pass membrane protein</topology>
    </subcellularLocation>
</comment>
<feature type="transmembrane region" description="Helical" evidence="6">
    <location>
        <begin position="230"/>
        <end position="250"/>
    </location>
</feature>
<evidence type="ECO:0000256" key="5">
    <source>
        <dbReference type="ARBA" id="ARBA00023136"/>
    </source>
</evidence>
<gene>
    <name evidence="7" type="ORF">KHC33_01135</name>
</gene>
<keyword evidence="3 6" id="KW-0812">Transmembrane</keyword>
<sequence>MVESNSFSEIYFVNIKKIILNNVGPLLLAQIITFIINFFQLIYLARVLAPENFGVISFVQTILFYVLIFSNLGISFMGTRELAVTHAFDSVMYWNITIFRLLLAGVCIVISYFWFVSVGEDNSFSLILIIYLCTLFPSILTPDWVFNGLEMMKINSVIKILVAAIGFGLVLFFVKSPSDLMFVPGAILVSLIIGAILGMIFLKKSEEKWDIQIRPSLWVEYIRRSMNIAFTSYLIVIIGTIDVFMIGILLSDTEVGYYSAASKLILSFHTMFNLIVVGIFPIVTRIVHSNPNMIKTLSSPIISCILALEIPFCLVISLNSDLFIHLLYGVRYEATIPVLAILIWSIIPYSLCNVYTTILNATYRESMIVKILTLQLVFLIPTIAVGTKMFGIKFTAWAVIIIGIVISILYATMYRKEIIIPFWNVLKICALCMVLLGIHALLHQFTMMGSFESVFRIGSLIVLLAGIILFNIVPIRQIYEIVLDYK</sequence>
<accession>A0A8E7B168</accession>
<feature type="transmembrane region" description="Helical" evidence="6">
    <location>
        <begin position="180"/>
        <end position="202"/>
    </location>
</feature>
<feature type="transmembrane region" description="Helical" evidence="6">
    <location>
        <begin position="454"/>
        <end position="473"/>
    </location>
</feature>
<proteinExistence type="predicted"/>
<evidence type="ECO:0000256" key="4">
    <source>
        <dbReference type="ARBA" id="ARBA00022989"/>
    </source>
</evidence>
<feature type="transmembrane region" description="Helical" evidence="6">
    <location>
        <begin position="422"/>
        <end position="442"/>
    </location>
</feature>
<keyword evidence="5 6" id="KW-0472">Membrane</keyword>
<feature type="transmembrane region" description="Helical" evidence="6">
    <location>
        <begin position="270"/>
        <end position="288"/>
    </location>
</feature>
<dbReference type="InterPro" id="IPR050833">
    <property type="entry name" value="Poly_Biosynth_Transport"/>
</dbReference>
<dbReference type="GO" id="GO:0005886">
    <property type="term" value="C:plasma membrane"/>
    <property type="evidence" value="ECO:0007669"/>
    <property type="project" value="UniProtKB-SubCell"/>
</dbReference>
<evidence type="ECO:0000256" key="1">
    <source>
        <dbReference type="ARBA" id="ARBA00004651"/>
    </source>
</evidence>
<feature type="transmembrane region" description="Helical" evidence="6">
    <location>
        <begin position="157"/>
        <end position="174"/>
    </location>
</feature>
<feature type="transmembrane region" description="Helical" evidence="6">
    <location>
        <begin position="91"/>
        <end position="114"/>
    </location>
</feature>
<evidence type="ECO:0000313" key="7">
    <source>
        <dbReference type="EMBL" id="QVV89171.1"/>
    </source>
</evidence>
<dbReference type="PANTHER" id="PTHR30250">
    <property type="entry name" value="PST FAMILY PREDICTED COLANIC ACID TRANSPORTER"/>
    <property type="match status" value="1"/>
</dbReference>
<organism evidence="7 8">
    <name type="scientific">Methanospirillum purgamenti</name>
    <dbReference type="NCBI Taxonomy" id="2834276"/>
    <lineage>
        <taxon>Archaea</taxon>
        <taxon>Methanobacteriati</taxon>
        <taxon>Methanobacteriota</taxon>
        <taxon>Stenosarchaea group</taxon>
        <taxon>Methanomicrobia</taxon>
        <taxon>Methanomicrobiales</taxon>
        <taxon>Methanospirillaceae</taxon>
        <taxon>Methanospirillum</taxon>
    </lineage>
</organism>
<evidence type="ECO:0000256" key="2">
    <source>
        <dbReference type="ARBA" id="ARBA00022475"/>
    </source>
</evidence>
<evidence type="ECO:0000256" key="6">
    <source>
        <dbReference type="SAM" id="Phobius"/>
    </source>
</evidence>
<dbReference type="KEGG" id="mrtj:KHC33_01135"/>
<feature type="transmembrane region" description="Helical" evidence="6">
    <location>
        <begin position="55"/>
        <end position="79"/>
    </location>
</feature>
<keyword evidence="4 6" id="KW-1133">Transmembrane helix</keyword>
<dbReference type="RefSeq" id="WP_214419971.1">
    <property type="nucleotide sequence ID" value="NZ_CP075546.1"/>
</dbReference>
<dbReference type="GeneID" id="65095745"/>
<protein>
    <submittedName>
        <fullName evidence="7">Oligosaccharide flippase family protein</fullName>
    </submittedName>
</protein>
<feature type="transmembrane region" description="Helical" evidence="6">
    <location>
        <begin position="390"/>
        <end position="410"/>
    </location>
</feature>
<feature type="transmembrane region" description="Helical" evidence="6">
    <location>
        <begin position="300"/>
        <end position="328"/>
    </location>
</feature>
<evidence type="ECO:0000313" key="8">
    <source>
        <dbReference type="Proteomes" id="UP000680656"/>
    </source>
</evidence>
<dbReference type="InterPro" id="IPR002797">
    <property type="entry name" value="Polysacc_synth"/>
</dbReference>
<dbReference type="AlphaFoldDB" id="A0A8E7B168"/>
<dbReference type="PANTHER" id="PTHR30250:SF11">
    <property type="entry name" value="O-ANTIGEN TRANSPORTER-RELATED"/>
    <property type="match status" value="1"/>
</dbReference>
<feature type="transmembrane region" description="Helical" evidence="6">
    <location>
        <begin position="367"/>
        <end position="384"/>
    </location>
</feature>
<feature type="transmembrane region" description="Helical" evidence="6">
    <location>
        <begin position="126"/>
        <end position="145"/>
    </location>
</feature>
<name>A0A8E7B168_9EURY</name>
<dbReference type="EMBL" id="CP075546">
    <property type="protein sequence ID" value="QVV89171.1"/>
    <property type="molecule type" value="Genomic_DNA"/>
</dbReference>
<evidence type="ECO:0000256" key="3">
    <source>
        <dbReference type="ARBA" id="ARBA00022692"/>
    </source>
</evidence>
<feature type="transmembrane region" description="Helical" evidence="6">
    <location>
        <begin position="334"/>
        <end position="355"/>
    </location>
</feature>
<dbReference type="Pfam" id="PF01943">
    <property type="entry name" value="Polysacc_synt"/>
    <property type="match status" value="1"/>
</dbReference>
<dbReference type="Proteomes" id="UP000680656">
    <property type="component" value="Chromosome"/>
</dbReference>
<feature type="transmembrane region" description="Helical" evidence="6">
    <location>
        <begin position="26"/>
        <end position="49"/>
    </location>
</feature>
<keyword evidence="2" id="KW-1003">Cell membrane</keyword>
<keyword evidence="8" id="KW-1185">Reference proteome</keyword>
<reference evidence="7 8" key="1">
    <citation type="submission" date="2021-05" db="EMBL/GenBank/DDBJ databases">
        <title>A novel Methanospirillum isolate from a pyrite-forming mixed culture.</title>
        <authorList>
            <person name="Bunk B."/>
            <person name="Sproer C."/>
            <person name="Spring S."/>
            <person name="Pester M."/>
        </authorList>
    </citation>
    <scope>NUCLEOTIDE SEQUENCE [LARGE SCALE GENOMIC DNA]</scope>
    <source>
        <strain evidence="7 8">J.3.6.1-F.2.7.3</strain>
    </source>
</reference>